<dbReference type="RefSeq" id="XP_038055426.1">
    <property type="nucleotide sequence ID" value="XM_038199498.1"/>
</dbReference>
<accession>A0A913ZWI3</accession>
<feature type="transmembrane region" description="Helical" evidence="2">
    <location>
        <begin position="129"/>
        <end position="157"/>
    </location>
</feature>
<feature type="compositionally biased region" description="Polar residues" evidence="1">
    <location>
        <begin position="412"/>
        <end position="433"/>
    </location>
</feature>
<keyword evidence="4" id="KW-1185">Reference proteome</keyword>
<dbReference type="AlphaFoldDB" id="A0A913ZWI3"/>
<feature type="transmembrane region" description="Helical" evidence="2">
    <location>
        <begin position="76"/>
        <end position="109"/>
    </location>
</feature>
<organism evidence="3 4">
    <name type="scientific">Patiria miniata</name>
    <name type="common">Bat star</name>
    <name type="synonym">Asterina miniata</name>
    <dbReference type="NCBI Taxonomy" id="46514"/>
    <lineage>
        <taxon>Eukaryota</taxon>
        <taxon>Metazoa</taxon>
        <taxon>Echinodermata</taxon>
        <taxon>Eleutherozoa</taxon>
        <taxon>Asterozoa</taxon>
        <taxon>Asteroidea</taxon>
        <taxon>Valvatacea</taxon>
        <taxon>Valvatida</taxon>
        <taxon>Asterinidae</taxon>
        <taxon>Patiria</taxon>
    </lineage>
</organism>
<feature type="transmembrane region" description="Helical" evidence="2">
    <location>
        <begin position="218"/>
        <end position="240"/>
    </location>
</feature>
<dbReference type="Proteomes" id="UP000887568">
    <property type="component" value="Unplaced"/>
</dbReference>
<feature type="region of interest" description="Disordered" evidence="1">
    <location>
        <begin position="276"/>
        <end position="314"/>
    </location>
</feature>
<dbReference type="InterPro" id="IPR001614">
    <property type="entry name" value="Myelin_PLP"/>
</dbReference>
<dbReference type="Pfam" id="PF01275">
    <property type="entry name" value="Myelin_PLP"/>
    <property type="match status" value="1"/>
</dbReference>
<dbReference type="GeneID" id="119727568"/>
<feature type="compositionally biased region" description="Polar residues" evidence="1">
    <location>
        <begin position="472"/>
        <end position="483"/>
    </location>
</feature>
<dbReference type="OrthoDB" id="9993736at2759"/>
<dbReference type="OMA" id="PCRTCCI"/>
<feature type="compositionally biased region" description="Polar residues" evidence="1">
    <location>
        <begin position="452"/>
        <end position="463"/>
    </location>
</feature>
<evidence type="ECO:0000313" key="4">
    <source>
        <dbReference type="Proteomes" id="UP000887568"/>
    </source>
</evidence>
<dbReference type="GO" id="GO:0031175">
    <property type="term" value="P:neuron projection development"/>
    <property type="evidence" value="ECO:0007669"/>
    <property type="project" value="TreeGrafter"/>
</dbReference>
<evidence type="ECO:0000256" key="1">
    <source>
        <dbReference type="SAM" id="MobiDB-lite"/>
    </source>
</evidence>
<keyword evidence="2" id="KW-0812">Transmembrane</keyword>
<dbReference type="PANTHER" id="PTHR11683:SF12">
    <property type="entry name" value="M6, ISOFORM F"/>
    <property type="match status" value="1"/>
</dbReference>
<evidence type="ECO:0000256" key="2">
    <source>
        <dbReference type="SAM" id="Phobius"/>
    </source>
</evidence>
<name>A0A913ZWI3_PATMI</name>
<dbReference type="GO" id="GO:0005886">
    <property type="term" value="C:plasma membrane"/>
    <property type="evidence" value="ECO:0007669"/>
    <property type="project" value="TreeGrafter"/>
</dbReference>
<proteinExistence type="predicted"/>
<protein>
    <submittedName>
        <fullName evidence="3">Uncharacterized protein</fullName>
    </submittedName>
</protein>
<reference evidence="3" key="1">
    <citation type="submission" date="2022-11" db="UniProtKB">
        <authorList>
            <consortium name="EnsemblMetazoa"/>
        </authorList>
    </citation>
    <scope>IDENTIFICATION</scope>
</reference>
<feature type="transmembrane region" description="Helical" evidence="2">
    <location>
        <begin position="35"/>
        <end position="56"/>
    </location>
</feature>
<keyword evidence="2" id="KW-1133">Transmembrane helix</keyword>
<feature type="region of interest" description="Disordered" evidence="1">
    <location>
        <begin position="452"/>
        <end position="540"/>
    </location>
</feature>
<dbReference type="PANTHER" id="PTHR11683">
    <property type="entry name" value="MYELIN PROTEOLIPID"/>
    <property type="match status" value="1"/>
</dbReference>
<keyword evidence="2" id="KW-0472">Membrane</keyword>
<evidence type="ECO:0000313" key="3">
    <source>
        <dbReference type="EnsemblMetazoa" id="XP_038055426.1"/>
    </source>
</evidence>
<feature type="region of interest" description="Disordered" evidence="1">
    <location>
        <begin position="357"/>
        <end position="433"/>
    </location>
</feature>
<dbReference type="EnsemblMetazoa" id="XM_038199498.1">
    <property type="protein sequence ID" value="XP_038055426.1"/>
    <property type="gene ID" value="LOC119727568"/>
</dbReference>
<sequence length="540" mass="59561">MSIAGSIAGESVYYEEPYSVPGPCRTCCIKCPCPSILATLAFLGGAALFCLAGVLAGQQTSELFQGTYVQDDMDTWIGNITIGLYVEIAVMALIAVALLGISCLGTGAVRKEFMWRFRTRAKGRCQTGLFMIVVYLLLLLWLGLSFVSLVPIVFFYIQRRGMCVGLEYYDPNQDNPPEKPCIDLKQWSLAPADYQADARDLDKICDDKLRALCDSNVLLWYALAFFAAILVTLSMLHYLINYGANFAKLRDRFKDGFANRKSGAYLVRANSVRSSRHARSSLRGSRNNVLRGSRASLRTTSNHGSNNHTLNDTSNAATLRMTESYQNQALQSGDELYAMRHMNQDVLNYDREPVSHLQNHYADPPRQAPPPAYGSVNGSRHGIDQPALSLPGTETGPSNVYGNPHANGRAPSHTSSTLSGNASGNYPANPKMNTLDYNRDIDYKRDDYYPRSSNFNLKPNNYHDNVDGSGSVHGSIQHSSAGDNSDGVFGGNRWGYNNHYQGDERSRRPLSSFTDPEPAPSLGSPSSDRAPPRGFNEYFI</sequence>
<feature type="compositionally biased region" description="Polar residues" evidence="1">
    <location>
        <begin position="282"/>
        <end position="314"/>
    </location>
</feature>